<name>A0AAV2G1R7_9ROSI</name>
<evidence type="ECO:0000313" key="3">
    <source>
        <dbReference type="Proteomes" id="UP001497516"/>
    </source>
</evidence>
<gene>
    <name evidence="2" type="ORF">LTRI10_LOCUS44435</name>
</gene>
<dbReference type="Proteomes" id="UP001497516">
    <property type="component" value="Chromosome 7"/>
</dbReference>
<keyword evidence="1" id="KW-0175">Coiled coil</keyword>
<keyword evidence="3" id="KW-1185">Reference proteome</keyword>
<feature type="coiled-coil region" evidence="1">
    <location>
        <begin position="114"/>
        <end position="141"/>
    </location>
</feature>
<organism evidence="2 3">
    <name type="scientific">Linum trigynum</name>
    <dbReference type="NCBI Taxonomy" id="586398"/>
    <lineage>
        <taxon>Eukaryota</taxon>
        <taxon>Viridiplantae</taxon>
        <taxon>Streptophyta</taxon>
        <taxon>Embryophyta</taxon>
        <taxon>Tracheophyta</taxon>
        <taxon>Spermatophyta</taxon>
        <taxon>Magnoliopsida</taxon>
        <taxon>eudicotyledons</taxon>
        <taxon>Gunneridae</taxon>
        <taxon>Pentapetalae</taxon>
        <taxon>rosids</taxon>
        <taxon>fabids</taxon>
        <taxon>Malpighiales</taxon>
        <taxon>Linaceae</taxon>
        <taxon>Linum</taxon>
    </lineage>
</organism>
<protein>
    <submittedName>
        <fullName evidence="2">Uncharacterized protein</fullName>
    </submittedName>
</protein>
<reference evidence="2 3" key="1">
    <citation type="submission" date="2024-04" db="EMBL/GenBank/DDBJ databases">
        <authorList>
            <person name="Fracassetti M."/>
        </authorList>
    </citation>
    <scope>NUCLEOTIDE SEQUENCE [LARGE SCALE GENOMIC DNA]</scope>
</reference>
<evidence type="ECO:0000313" key="2">
    <source>
        <dbReference type="EMBL" id="CAL1404598.1"/>
    </source>
</evidence>
<dbReference type="AlphaFoldDB" id="A0AAV2G1R7"/>
<evidence type="ECO:0000256" key="1">
    <source>
        <dbReference type="SAM" id="Coils"/>
    </source>
</evidence>
<sequence length="149" mass="16778">MEIIKRQVEAKYQELRVKFLEVFNGEFTQKYDLIALKRLFLEHDAKQLLGVDEADPRVHELVIRQQQLAQELADLDGAIIARFAPVKDVIFREIDAILNQAAAAAADDAKVAHSEVLQAELMELRKQVDAIRNEAAAASISNDLSRLTI</sequence>
<accession>A0AAV2G1R7</accession>
<dbReference type="EMBL" id="OZ034820">
    <property type="protein sequence ID" value="CAL1404598.1"/>
    <property type="molecule type" value="Genomic_DNA"/>
</dbReference>
<proteinExistence type="predicted"/>